<dbReference type="STRING" id="915471.SAMN05216201_11175"/>
<dbReference type="Proteomes" id="UP000242930">
    <property type="component" value="Unassembled WGS sequence"/>
</dbReference>
<gene>
    <name evidence="1" type="ORF">SAMN05216201_11175</name>
</gene>
<name>A0A1H7A7J3_9PSED</name>
<organism evidence="1 2">
    <name type="scientific">Pseudomonas linyingensis</name>
    <dbReference type="NCBI Taxonomy" id="915471"/>
    <lineage>
        <taxon>Bacteria</taxon>
        <taxon>Pseudomonadati</taxon>
        <taxon>Pseudomonadota</taxon>
        <taxon>Gammaproteobacteria</taxon>
        <taxon>Pseudomonadales</taxon>
        <taxon>Pseudomonadaceae</taxon>
        <taxon>Pseudomonas</taxon>
    </lineage>
</organism>
<keyword evidence="2" id="KW-1185">Reference proteome</keyword>
<protein>
    <submittedName>
        <fullName evidence="1">Uncharacterized protein</fullName>
    </submittedName>
</protein>
<evidence type="ECO:0000313" key="1">
    <source>
        <dbReference type="EMBL" id="SEJ58022.1"/>
    </source>
</evidence>
<evidence type="ECO:0000313" key="2">
    <source>
        <dbReference type="Proteomes" id="UP000242930"/>
    </source>
</evidence>
<dbReference type="EMBL" id="FNZE01000011">
    <property type="protein sequence ID" value="SEJ58022.1"/>
    <property type="molecule type" value="Genomic_DNA"/>
</dbReference>
<sequence length="139" mass="15366">MAMTLDSVDLAADPALGGEQLEWTDEWDWTPIAQEQERSLSGALLVQQGSKLYGRPITLKSNGGAWFTLATVRSLEVLRDIPGRVMPLQLPDGRTFSVIFDHSNGAPLKAKPLWRSVEPDQWPYEIELSLLTVAPPEAP</sequence>
<dbReference type="AlphaFoldDB" id="A0A1H7A7J3"/>
<reference evidence="2" key="1">
    <citation type="submission" date="2016-10" db="EMBL/GenBank/DDBJ databases">
        <authorList>
            <person name="Varghese N."/>
            <person name="Submissions S."/>
        </authorList>
    </citation>
    <scope>NUCLEOTIDE SEQUENCE [LARGE SCALE GENOMIC DNA]</scope>
    <source>
        <strain evidence="2">LMG 25967</strain>
    </source>
</reference>
<proteinExistence type="predicted"/>
<accession>A0A1H7A7J3</accession>
<dbReference type="RefSeq" id="WP_244517238.1">
    <property type="nucleotide sequence ID" value="NZ_FNZE01000011.1"/>
</dbReference>